<dbReference type="Pfam" id="PF08241">
    <property type="entry name" value="Methyltransf_11"/>
    <property type="match status" value="1"/>
</dbReference>
<dbReference type="Proteomes" id="UP001524944">
    <property type="component" value="Unassembled WGS sequence"/>
</dbReference>
<dbReference type="InterPro" id="IPR013216">
    <property type="entry name" value="Methyltransf_11"/>
</dbReference>
<dbReference type="CDD" id="cd02440">
    <property type="entry name" value="AdoMet_MTases"/>
    <property type="match status" value="1"/>
</dbReference>
<keyword evidence="2" id="KW-0489">Methyltransferase</keyword>
<dbReference type="GO" id="GO:0032259">
    <property type="term" value="P:methylation"/>
    <property type="evidence" value="ECO:0007669"/>
    <property type="project" value="UniProtKB-KW"/>
</dbReference>
<dbReference type="EMBL" id="JANPWE010000005">
    <property type="protein sequence ID" value="MCR6545999.1"/>
    <property type="molecule type" value="Genomic_DNA"/>
</dbReference>
<evidence type="ECO:0000259" key="1">
    <source>
        <dbReference type="Pfam" id="PF08241"/>
    </source>
</evidence>
<dbReference type="PANTHER" id="PTHR43591">
    <property type="entry name" value="METHYLTRANSFERASE"/>
    <property type="match status" value="1"/>
</dbReference>
<dbReference type="Gene3D" id="3.40.50.150">
    <property type="entry name" value="Vaccinia Virus protein VP39"/>
    <property type="match status" value="1"/>
</dbReference>
<organism evidence="2 3">
    <name type="scientific">Dehalobacterium formicoaceticum</name>
    <dbReference type="NCBI Taxonomy" id="51515"/>
    <lineage>
        <taxon>Bacteria</taxon>
        <taxon>Bacillati</taxon>
        <taxon>Bacillota</taxon>
        <taxon>Clostridia</taxon>
        <taxon>Eubacteriales</taxon>
        <taxon>Peptococcaceae</taxon>
        <taxon>Dehalobacterium</taxon>
    </lineage>
</organism>
<dbReference type="InterPro" id="IPR029063">
    <property type="entry name" value="SAM-dependent_MTases_sf"/>
</dbReference>
<dbReference type="GO" id="GO:0008168">
    <property type="term" value="F:methyltransferase activity"/>
    <property type="evidence" value="ECO:0007669"/>
    <property type="project" value="UniProtKB-KW"/>
</dbReference>
<sequence>MDLGPKKKYPLFNRISMVYGLFFNWQVRSYQSILAQVHHDLDLSLYKNVIDIGCGTGALCNALHQYGLDVTGIDPAEKMIEIARKKTKEKMTSNSFGHRSEDQNGRQVLPMKGIKFLQGDVLRGLPFEDKSFDLAFASYVAHGFDSGERRIMYEEMKRISKKLVVLMDYNEGRSNITNIVEWLEGGDYFNFIKTVKDELNEQFGNMKEINTGKRSSLYLCKI</sequence>
<protein>
    <submittedName>
        <fullName evidence="2">Class I SAM-dependent methyltransferase</fullName>
    </submittedName>
</protein>
<gene>
    <name evidence="2" type="ORF">NVS47_10825</name>
</gene>
<accession>A0ABT1Y551</accession>
<reference evidence="2 3" key="1">
    <citation type="submission" date="2022-08" db="EMBL/GenBank/DDBJ databases">
        <title>Proteogenomics of the novel Dehalobacterium formicoaceticum strain EZ94 highlights a key role of methyltransferases during anaerobic dichloromethane degradation.</title>
        <authorList>
            <person name="Wasmund K."/>
        </authorList>
    </citation>
    <scope>NUCLEOTIDE SEQUENCE [LARGE SCALE GENOMIC DNA]</scope>
    <source>
        <strain evidence="2 3">EZ94</strain>
    </source>
</reference>
<feature type="domain" description="Methyltransferase type 11" evidence="1">
    <location>
        <begin position="50"/>
        <end position="162"/>
    </location>
</feature>
<keyword evidence="2" id="KW-0808">Transferase</keyword>
<keyword evidence="3" id="KW-1185">Reference proteome</keyword>
<comment type="caution">
    <text evidence="2">The sequence shown here is derived from an EMBL/GenBank/DDBJ whole genome shotgun (WGS) entry which is preliminary data.</text>
</comment>
<name>A0ABT1Y551_9FIRM</name>
<evidence type="ECO:0000313" key="3">
    <source>
        <dbReference type="Proteomes" id="UP001524944"/>
    </source>
</evidence>
<proteinExistence type="predicted"/>
<dbReference type="RefSeq" id="WP_089612153.1">
    <property type="nucleotide sequence ID" value="NZ_CP022121.1"/>
</dbReference>
<dbReference type="SUPFAM" id="SSF53335">
    <property type="entry name" value="S-adenosyl-L-methionine-dependent methyltransferases"/>
    <property type="match status" value="1"/>
</dbReference>
<evidence type="ECO:0000313" key="2">
    <source>
        <dbReference type="EMBL" id="MCR6545999.1"/>
    </source>
</evidence>